<dbReference type="STRING" id="1314790.A0A1Y1YNP4"/>
<dbReference type="PANTHER" id="PTHR13268">
    <property type="entry name" value="BREAST CARCINOMA AMPLIFIED SEQUENCE 3"/>
    <property type="match status" value="1"/>
</dbReference>
<evidence type="ECO:0000256" key="1">
    <source>
        <dbReference type="SAM" id="MobiDB-lite"/>
    </source>
</evidence>
<proteinExistence type="predicted"/>
<feature type="region of interest" description="Disordered" evidence="1">
    <location>
        <begin position="69"/>
        <end position="90"/>
    </location>
</feature>
<feature type="region of interest" description="Disordered" evidence="1">
    <location>
        <begin position="579"/>
        <end position="598"/>
    </location>
</feature>
<dbReference type="InterPro" id="IPR048382">
    <property type="entry name" value="BCAS3_WD40"/>
</dbReference>
<dbReference type="Proteomes" id="UP000193498">
    <property type="component" value="Unassembled WGS sequence"/>
</dbReference>
<organism evidence="3 4">
    <name type="scientific">Basidiobolus meristosporus CBS 931.73</name>
    <dbReference type="NCBI Taxonomy" id="1314790"/>
    <lineage>
        <taxon>Eukaryota</taxon>
        <taxon>Fungi</taxon>
        <taxon>Fungi incertae sedis</taxon>
        <taxon>Zoopagomycota</taxon>
        <taxon>Entomophthoromycotina</taxon>
        <taxon>Basidiobolomycetes</taxon>
        <taxon>Basidiobolales</taxon>
        <taxon>Basidiobolaceae</taxon>
        <taxon>Basidiobolus</taxon>
    </lineage>
</organism>
<feature type="compositionally biased region" description="Basic and acidic residues" evidence="1">
    <location>
        <begin position="866"/>
        <end position="878"/>
    </location>
</feature>
<sequence length="890" mass="98993">MTGPSNSAKPQKPSAVKTTPAMGMKAEPKYFRESNSLHSISSVLHGISTYVAYSLPESLSRVKRSSLKSESPFGMHRNSPGEGGVPPPERRKSVTYASFQWISGYFEYEEVEHYQKKLCLLLGYNDGFQIWDLTDRDNIYEIISFRDELETICIKAMPDPRVSDEAKADKFQEHRALIAYVTEKRSSTGDEEQAGTILNFYSLRTHEHVKTIHYDTEEITDVKVNERAVVVLLRYTGIDIYSPLTLEKIARYTDIYCHPFTGMPIVALGDRLIAYGTSTPPPLSTRNSPTNNHSNNFNVERVAKEMMNGVKTIGGYGYKTLSNYLAVSPPSQGVFARYSSSPKSQISSSPSSGSFTTENKLPDKTLPEGMVIVRDLLSVMNQKSANQGQKQDLPIAHFQAHHHAVAALAFSSSGSLLVTASTQGTSFQIFGVTGVSGDGSLGSVKHLYKLARGYTSAHVENIVFSPDSKWLAVSTGRGTTHIYAINPYGGPPNVSSHIRHRVENERGRSNGPVEDSPHVSLSSIVRIKQKNSGVMDLEIPENDGLVDGSPGAHSHSSTESLHQQQIHTSPIAFFIDSNESMSPTTRRGSESMPSGHQNILTFNMNGTLTLHRLDITSIPLRKKKHGVIVNTFELSVSGEDVAEWNLCRGVDWPSITNVVKSEKAKEANQKKWLAQSEISTYHVYETPLWGTNQFALQTFDLESFKTHSFDQLYPKARDIEFRKDMPVPYGVYIPMRSEDHEFSSDNELEGDLSNAIDSSLASLPLVANKSNEIEIPNSGRSKAEELSFDDLNFIEIEDMHTTSSNCHGPPTIQSSVEDLEFLGYLNDESGERNMLDEEILDEEGDKYPADSLLFMRPVELEETIEEREAPMIHPNDKTKKSKNKSKKGKK</sequence>
<gene>
    <name evidence="3" type="ORF">K493DRAFT_406171</name>
</gene>
<dbReference type="InterPro" id="IPR015943">
    <property type="entry name" value="WD40/YVTN_repeat-like_dom_sf"/>
</dbReference>
<dbReference type="AlphaFoldDB" id="A0A1Y1YNP4"/>
<dbReference type="InParanoid" id="A0A1Y1YNP4"/>
<dbReference type="OrthoDB" id="5598243at2759"/>
<dbReference type="GO" id="GO:0005737">
    <property type="term" value="C:cytoplasm"/>
    <property type="evidence" value="ECO:0007669"/>
    <property type="project" value="TreeGrafter"/>
</dbReference>
<reference evidence="3 4" key="1">
    <citation type="submission" date="2016-07" db="EMBL/GenBank/DDBJ databases">
        <title>Pervasive Adenine N6-methylation of Active Genes in Fungi.</title>
        <authorList>
            <consortium name="DOE Joint Genome Institute"/>
            <person name="Mondo S.J."/>
            <person name="Dannebaum R.O."/>
            <person name="Kuo R.C."/>
            <person name="Labutti K."/>
            <person name="Haridas S."/>
            <person name="Kuo A."/>
            <person name="Salamov A."/>
            <person name="Ahrendt S.R."/>
            <person name="Lipzen A."/>
            <person name="Sullivan W."/>
            <person name="Andreopoulos W.B."/>
            <person name="Clum A."/>
            <person name="Lindquist E."/>
            <person name="Daum C."/>
            <person name="Ramamoorthy G.K."/>
            <person name="Gryganskyi A."/>
            <person name="Culley D."/>
            <person name="Magnuson J.K."/>
            <person name="James T.Y."/>
            <person name="O'Malley M.A."/>
            <person name="Stajich J.E."/>
            <person name="Spatafora J.W."/>
            <person name="Visel A."/>
            <person name="Grigoriev I.V."/>
        </authorList>
    </citation>
    <scope>NUCLEOTIDE SEQUENCE [LARGE SCALE GENOMIC DNA]</scope>
    <source>
        <strain evidence="3 4">CBS 931.73</strain>
    </source>
</reference>
<feature type="region of interest" description="Disordered" evidence="1">
    <location>
        <begin position="1"/>
        <end position="23"/>
    </location>
</feature>
<feature type="compositionally biased region" description="Low complexity" evidence="1">
    <location>
        <begin position="339"/>
        <end position="354"/>
    </location>
</feature>
<dbReference type="Gene3D" id="2.130.10.10">
    <property type="entry name" value="YVTN repeat-like/Quinoprotein amine dehydrogenase"/>
    <property type="match status" value="1"/>
</dbReference>
<feature type="compositionally biased region" description="Basic residues" evidence="1">
    <location>
        <begin position="879"/>
        <end position="890"/>
    </location>
</feature>
<dbReference type="InterPro" id="IPR036322">
    <property type="entry name" value="WD40_repeat_dom_sf"/>
</dbReference>
<evidence type="ECO:0000259" key="2">
    <source>
        <dbReference type="Pfam" id="PF21034"/>
    </source>
</evidence>
<dbReference type="InterPro" id="IPR001680">
    <property type="entry name" value="WD40_rpt"/>
</dbReference>
<keyword evidence="4" id="KW-1185">Reference proteome</keyword>
<feature type="compositionally biased region" description="Polar residues" evidence="1">
    <location>
        <begin position="554"/>
        <end position="563"/>
    </location>
</feature>
<dbReference type="GO" id="GO:0006914">
    <property type="term" value="P:autophagy"/>
    <property type="evidence" value="ECO:0007669"/>
    <property type="project" value="InterPro"/>
</dbReference>
<accession>A0A1Y1YNP4</accession>
<dbReference type="Pfam" id="PF21034">
    <property type="entry name" value="BCAS3_WD40"/>
    <property type="match status" value="1"/>
</dbReference>
<evidence type="ECO:0000313" key="3">
    <source>
        <dbReference type="EMBL" id="ORX99647.1"/>
    </source>
</evidence>
<name>A0A1Y1YNP4_9FUNG</name>
<comment type="caution">
    <text evidence="3">The sequence shown here is derived from an EMBL/GenBank/DDBJ whole genome shotgun (WGS) entry which is preliminary data.</text>
</comment>
<dbReference type="GO" id="GO:0042594">
    <property type="term" value="P:response to starvation"/>
    <property type="evidence" value="ECO:0007669"/>
    <property type="project" value="TreeGrafter"/>
</dbReference>
<feature type="region of interest" description="Disordered" evidence="1">
    <location>
        <begin position="864"/>
        <end position="890"/>
    </location>
</feature>
<dbReference type="SMART" id="SM00320">
    <property type="entry name" value="WD40"/>
    <property type="match status" value="2"/>
</dbReference>
<feature type="region of interest" description="Disordered" evidence="1">
    <location>
        <begin position="338"/>
        <end position="363"/>
    </location>
</feature>
<dbReference type="InterPro" id="IPR045142">
    <property type="entry name" value="BCAS3-like"/>
</dbReference>
<feature type="domain" description="BCAS3 WD40" evidence="2">
    <location>
        <begin position="107"/>
        <end position="508"/>
    </location>
</feature>
<evidence type="ECO:0000313" key="4">
    <source>
        <dbReference type="Proteomes" id="UP000193498"/>
    </source>
</evidence>
<dbReference type="EMBL" id="MCFE01000094">
    <property type="protein sequence ID" value="ORX99647.1"/>
    <property type="molecule type" value="Genomic_DNA"/>
</dbReference>
<dbReference type="SUPFAM" id="SSF50978">
    <property type="entry name" value="WD40 repeat-like"/>
    <property type="match status" value="1"/>
</dbReference>
<feature type="region of interest" description="Disordered" evidence="1">
    <location>
        <begin position="538"/>
        <end position="563"/>
    </location>
</feature>
<protein>
    <recommendedName>
        <fullName evidence="2">BCAS3 WD40 domain-containing protein</fullName>
    </recommendedName>
</protein>
<dbReference type="PANTHER" id="PTHR13268:SF0">
    <property type="entry name" value="BCAS3 MICROTUBULE ASSOCIATED CELL MIGRATION FACTOR"/>
    <property type="match status" value="1"/>
</dbReference>